<keyword evidence="5" id="KW-0539">Nucleus</keyword>
<dbReference type="InterPro" id="IPR044810">
    <property type="entry name" value="WRKY_plant"/>
</dbReference>
<evidence type="ECO:0000256" key="5">
    <source>
        <dbReference type="ARBA" id="ARBA00023242"/>
    </source>
</evidence>
<dbReference type="EMBL" id="OX465083">
    <property type="protein sequence ID" value="CAI9295271.1"/>
    <property type="molecule type" value="Genomic_DNA"/>
</dbReference>
<evidence type="ECO:0000256" key="7">
    <source>
        <dbReference type="SAM" id="Coils"/>
    </source>
</evidence>
<dbReference type="InterPro" id="IPR036576">
    <property type="entry name" value="WRKY_dom_sf"/>
</dbReference>
<evidence type="ECO:0000259" key="8">
    <source>
        <dbReference type="PROSITE" id="PS50811"/>
    </source>
</evidence>
<dbReference type="SUPFAM" id="SSF118290">
    <property type="entry name" value="WRKY DNA-binding domain"/>
    <property type="match status" value="1"/>
</dbReference>
<dbReference type="PANTHER" id="PTHR31429">
    <property type="entry name" value="WRKY TRANSCRIPTION FACTOR 36-RELATED"/>
    <property type="match status" value="1"/>
</dbReference>
<dbReference type="SMART" id="SM00774">
    <property type="entry name" value="WRKY"/>
    <property type="match status" value="1"/>
</dbReference>
<dbReference type="InterPro" id="IPR003657">
    <property type="entry name" value="WRKY_dom"/>
</dbReference>
<gene>
    <name evidence="9" type="ORF">LSALG_LOCUS34221</name>
</gene>
<keyword evidence="3" id="KW-0238">DNA-binding</keyword>
<keyword evidence="2" id="KW-0805">Transcription regulation</keyword>
<evidence type="ECO:0000256" key="4">
    <source>
        <dbReference type="ARBA" id="ARBA00023163"/>
    </source>
</evidence>
<protein>
    <recommendedName>
        <fullName evidence="8">WRKY domain-containing protein</fullName>
    </recommendedName>
</protein>
<organism evidence="9 10">
    <name type="scientific">Lactuca saligna</name>
    <name type="common">Willowleaf lettuce</name>
    <dbReference type="NCBI Taxonomy" id="75948"/>
    <lineage>
        <taxon>Eukaryota</taxon>
        <taxon>Viridiplantae</taxon>
        <taxon>Streptophyta</taxon>
        <taxon>Embryophyta</taxon>
        <taxon>Tracheophyta</taxon>
        <taxon>Spermatophyta</taxon>
        <taxon>Magnoliopsida</taxon>
        <taxon>eudicotyledons</taxon>
        <taxon>Gunneridae</taxon>
        <taxon>Pentapetalae</taxon>
        <taxon>asterids</taxon>
        <taxon>campanulids</taxon>
        <taxon>Asterales</taxon>
        <taxon>Asteraceae</taxon>
        <taxon>Cichorioideae</taxon>
        <taxon>Cichorieae</taxon>
        <taxon>Lactucinae</taxon>
        <taxon>Lactuca</taxon>
    </lineage>
</organism>
<reference evidence="9" key="1">
    <citation type="submission" date="2023-04" db="EMBL/GenBank/DDBJ databases">
        <authorList>
            <person name="Vijverberg K."/>
            <person name="Xiong W."/>
            <person name="Schranz E."/>
        </authorList>
    </citation>
    <scope>NUCLEOTIDE SEQUENCE</scope>
</reference>
<name>A0AA36EG62_LACSI</name>
<dbReference type="GO" id="GO:0005634">
    <property type="term" value="C:nucleus"/>
    <property type="evidence" value="ECO:0007669"/>
    <property type="project" value="UniProtKB-SubCell"/>
</dbReference>
<dbReference type="PROSITE" id="PS50811">
    <property type="entry name" value="WRKY"/>
    <property type="match status" value="1"/>
</dbReference>
<dbReference type="AlphaFoldDB" id="A0AA36EG62"/>
<dbReference type="Gene3D" id="2.20.25.80">
    <property type="entry name" value="WRKY domain"/>
    <property type="match status" value="1"/>
</dbReference>
<evidence type="ECO:0000313" key="9">
    <source>
        <dbReference type="EMBL" id="CAI9295271.1"/>
    </source>
</evidence>
<evidence type="ECO:0000256" key="6">
    <source>
        <dbReference type="ARBA" id="ARBA00061007"/>
    </source>
</evidence>
<keyword evidence="4" id="KW-0804">Transcription</keyword>
<sequence length="428" mass="47997">MEARCENMVLNSFDGHKFPINRHENSSAIINEVDFFSRTSTTGNSSLQHPSSFHHAIENKEHDRVNQELQLNLNVGSNLTTINTKNQDAHKLAILQAELEKMKRENESLRSMLAQIKEKYIFLQRHIKTINKVEDDTLEFQNLNPPLMKIDPNVDSSDMNKDVKLNSPKNICDQGSATAETTMRRVRVSVRARSEASMISDGCQWRKYGQKMAKGNPCPRAYYRCTMAVNCPVRKQVQRSMDDETILITTYEGTHNHPLPHAAMAMTSTTSAAASMLFSGSISSSNHHNHQLIEGSMLSSYHQNMTTTLSTNTPFPTITLDLTNPSSNHLQQPPFQFPFSTNTHPNFSLPNKPSILAQLDAQQYSVRRFSGIQNSDQELMDATTSTVTADPHFMAALAAVIGSIIANDHQNNDYVGKNKKSDNNFTPN</sequence>
<dbReference type="FunFam" id="2.20.25.80:FF:000002">
    <property type="entry name" value="probable WRKY transcription factor 31"/>
    <property type="match status" value="1"/>
</dbReference>
<dbReference type="Proteomes" id="UP001177003">
    <property type="component" value="Chromosome 7"/>
</dbReference>
<comment type="subcellular location">
    <subcellularLocation>
        <location evidence="1">Nucleus</location>
    </subcellularLocation>
</comment>
<evidence type="ECO:0000256" key="1">
    <source>
        <dbReference type="ARBA" id="ARBA00004123"/>
    </source>
</evidence>
<dbReference type="GO" id="GO:0003700">
    <property type="term" value="F:DNA-binding transcription factor activity"/>
    <property type="evidence" value="ECO:0007669"/>
    <property type="project" value="InterPro"/>
</dbReference>
<evidence type="ECO:0000313" key="10">
    <source>
        <dbReference type="Proteomes" id="UP001177003"/>
    </source>
</evidence>
<dbReference type="PANTHER" id="PTHR31429:SF106">
    <property type="entry name" value="WRKY TRANSCRIPTION FACTOR 31-RELATED"/>
    <property type="match status" value="1"/>
</dbReference>
<evidence type="ECO:0000256" key="3">
    <source>
        <dbReference type="ARBA" id="ARBA00023125"/>
    </source>
</evidence>
<feature type="coiled-coil region" evidence="7">
    <location>
        <begin position="85"/>
        <end position="119"/>
    </location>
</feature>
<evidence type="ECO:0000256" key="2">
    <source>
        <dbReference type="ARBA" id="ARBA00023015"/>
    </source>
</evidence>
<dbReference type="Pfam" id="PF03106">
    <property type="entry name" value="WRKY"/>
    <property type="match status" value="1"/>
</dbReference>
<keyword evidence="10" id="KW-1185">Reference proteome</keyword>
<comment type="similarity">
    <text evidence="6">Belongs to the WRKY group II-b family.</text>
</comment>
<accession>A0AA36EG62</accession>
<feature type="domain" description="WRKY" evidence="8">
    <location>
        <begin position="194"/>
        <end position="260"/>
    </location>
</feature>
<keyword evidence="7" id="KW-0175">Coiled coil</keyword>
<dbReference type="GO" id="GO:0043565">
    <property type="term" value="F:sequence-specific DNA binding"/>
    <property type="evidence" value="ECO:0007669"/>
    <property type="project" value="InterPro"/>
</dbReference>
<proteinExistence type="inferred from homology"/>